<accession>A0A1Q2CUG5</accession>
<dbReference type="InterPro" id="IPR046802">
    <property type="entry name" value="OpcA_G6PD_C"/>
</dbReference>
<proteinExistence type="predicted"/>
<organism evidence="3 4">
    <name type="scientific">Tessaracoccus flavescens</name>
    <dbReference type="NCBI Taxonomy" id="399497"/>
    <lineage>
        <taxon>Bacteria</taxon>
        <taxon>Bacillati</taxon>
        <taxon>Actinomycetota</taxon>
        <taxon>Actinomycetes</taxon>
        <taxon>Propionibacteriales</taxon>
        <taxon>Propionibacteriaceae</taxon>
        <taxon>Tessaracoccus</taxon>
    </lineage>
</organism>
<keyword evidence="4" id="KW-1185">Reference proteome</keyword>
<dbReference type="PANTHER" id="PTHR38658">
    <property type="entry name" value="OXPP CYCLE PROTEIN OPCA-RELATED"/>
    <property type="match status" value="1"/>
</dbReference>
<dbReference type="InterPro" id="IPR004555">
    <property type="entry name" value="G6PDH_assembly_OpcA"/>
</dbReference>
<dbReference type="STRING" id="399497.BW733_01875"/>
<protein>
    <submittedName>
        <fullName evidence="3">OpcA protein</fullName>
    </submittedName>
</protein>
<dbReference type="RefSeq" id="WP_077347384.1">
    <property type="nucleotide sequence ID" value="NZ_CP019607.1"/>
</dbReference>
<evidence type="ECO:0000259" key="2">
    <source>
        <dbReference type="Pfam" id="PF20171"/>
    </source>
</evidence>
<dbReference type="OrthoDB" id="128564at2"/>
<dbReference type="PANTHER" id="PTHR38658:SF1">
    <property type="entry name" value="OXPP CYCLE PROTEIN OPCA-RELATED"/>
    <property type="match status" value="1"/>
</dbReference>
<dbReference type="Pfam" id="PF20171">
    <property type="entry name" value="OpcA_G6PD_C"/>
    <property type="match status" value="1"/>
</dbReference>
<dbReference type="KEGG" id="tfa:BW733_01875"/>
<feature type="domain" description="Glucose-6-phosphate dehydrogenase assembly protein OpcA N-terminal" evidence="1">
    <location>
        <begin position="51"/>
        <end position="157"/>
    </location>
</feature>
<name>A0A1Q2CUG5_9ACTN</name>
<evidence type="ECO:0000259" key="1">
    <source>
        <dbReference type="Pfam" id="PF10128"/>
    </source>
</evidence>
<dbReference type="AlphaFoldDB" id="A0A1Q2CUG5"/>
<evidence type="ECO:0000313" key="4">
    <source>
        <dbReference type="Proteomes" id="UP000188235"/>
    </source>
</evidence>
<reference evidence="3 4" key="1">
    <citation type="journal article" date="2008" name="Int. J. Syst. Evol. Microbiol.">
        <title>Tessaracoccus flavescens sp. nov., isolated from marine sediment.</title>
        <authorList>
            <person name="Lee D.W."/>
            <person name="Lee S.D."/>
        </authorList>
    </citation>
    <scope>NUCLEOTIDE SEQUENCE [LARGE SCALE GENOMIC DNA]</scope>
    <source>
        <strain evidence="3 4">SST-39T</strain>
    </source>
</reference>
<sequence length="301" mass="32317">MIVKLKNTSAREISGALIEAHRGVGNATGLVLTLVIVTDDSRFDEVLEAAKASATVHPSRVIVVNYASEDERNLDATVEVGEGLPGDLIVLGVSGELREHADSVVLPLLLPDSPTIAWWPHEAPDNLAQDPIGSLADRRITDAAGCSDPVAALVRRARNHVPGDTDLTWTRLTRWRALLAASLDQSQQQVTEAVVTAAPDNAPAILLAAWLTSRLHVPVTYEQGDGPGVNAVVLRTPDGDITVRRVAEGSAIYQVPGQPERRVALRRRPLTDLLTEELCRLDADDIFEAAAEQIVAESEGK</sequence>
<dbReference type="InterPro" id="IPR046801">
    <property type="entry name" value="OpcA_G6PD_N"/>
</dbReference>
<feature type="domain" description="Glucose-6-phosphate dehydrogenase assembly protein OpcA C-terminal" evidence="2">
    <location>
        <begin position="162"/>
        <end position="290"/>
    </location>
</feature>
<dbReference type="Pfam" id="PF10128">
    <property type="entry name" value="OpcA_G6PD_assem"/>
    <property type="match status" value="1"/>
</dbReference>
<dbReference type="Proteomes" id="UP000188235">
    <property type="component" value="Chromosome"/>
</dbReference>
<dbReference type="EMBL" id="CP019607">
    <property type="protein sequence ID" value="AQP49762.1"/>
    <property type="molecule type" value="Genomic_DNA"/>
</dbReference>
<gene>
    <name evidence="3" type="ORF">BW733_01875</name>
</gene>
<evidence type="ECO:0000313" key="3">
    <source>
        <dbReference type="EMBL" id="AQP49762.1"/>
    </source>
</evidence>